<dbReference type="Proteomes" id="UP000237684">
    <property type="component" value="Unassembled WGS sequence"/>
</dbReference>
<name>A0A2S8SX69_9BACT</name>
<dbReference type="InParanoid" id="A0A2S8SX69"/>
<sequence>MQRRRAANLARRDAQTPLCPIVSVGNLTTGGTGKTPAVQWLCQALQSQGRSVGIASRGYGGSFSEKSALVSDGKTIFLSPFQAGDEAVLHARNLSGAIVAIAKNRHRAVQMCVENGAEIVVLDDGFQFWSLERAFDLILMDAKNPFGNGHLLPRGRLREEPAALGRASAILLTRCERASPQEMERARLQIGQQSCAPIFCSNHAPRDLRDEKSGEIVPLDWLQGRTIKAFAGLADNSQFYNALTKLGAQKIGHLARERGDHHAWKSRDFRWLDSEKNPKNSVHAAAIPVVTTEKDAVKLDPFWFDGPLFSLRIELRIENEAELLNCISSKLTPK</sequence>
<comment type="function">
    <text evidence="1 13">Transfers the gamma-phosphate of ATP to the 4'-position of a tetraacyldisaccharide 1-phosphate intermediate (termed DS-1-P) to form tetraacyldisaccharide 1,4'-bis-phosphate (lipid IVA).</text>
</comment>
<keyword evidence="7 13" id="KW-0808">Transferase</keyword>
<evidence type="ECO:0000256" key="3">
    <source>
        <dbReference type="ARBA" id="ARBA00012071"/>
    </source>
</evidence>
<keyword evidence="10 13" id="KW-0067">ATP-binding</keyword>
<accession>A0A2S8SX69</accession>
<evidence type="ECO:0000256" key="2">
    <source>
        <dbReference type="ARBA" id="ARBA00004870"/>
    </source>
</evidence>
<keyword evidence="11 13" id="KW-0443">Lipid metabolism</keyword>
<evidence type="ECO:0000256" key="7">
    <source>
        <dbReference type="ARBA" id="ARBA00022679"/>
    </source>
</evidence>
<evidence type="ECO:0000256" key="13">
    <source>
        <dbReference type="HAMAP-Rule" id="MF_00409"/>
    </source>
</evidence>
<evidence type="ECO:0000313" key="15">
    <source>
        <dbReference type="Proteomes" id="UP000237684"/>
    </source>
</evidence>
<dbReference type="PANTHER" id="PTHR42724">
    <property type="entry name" value="TETRAACYLDISACCHARIDE 4'-KINASE"/>
    <property type="match status" value="1"/>
</dbReference>
<evidence type="ECO:0000256" key="12">
    <source>
        <dbReference type="ARBA" id="ARBA00029757"/>
    </source>
</evidence>
<evidence type="ECO:0000256" key="1">
    <source>
        <dbReference type="ARBA" id="ARBA00002274"/>
    </source>
</evidence>
<keyword evidence="15" id="KW-1185">Reference proteome</keyword>
<dbReference type="Pfam" id="PF02606">
    <property type="entry name" value="LpxK"/>
    <property type="match status" value="1"/>
</dbReference>
<dbReference type="GO" id="GO:0009244">
    <property type="term" value="P:lipopolysaccharide core region biosynthetic process"/>
    <property type="evidence" value="ECO:0007669"/>
    <property type="project" value="TreeGrafter"/>
</dbReference>
<protein>
    <recommendedName>
        <fullName evidence="4 13">Tetraacyldisaccharide 4'-kinase</fullName>
        <ecNumber evidence="3 13">2.7.1.130</ecNumber>
    </recommendedName>
    <alternativeName>
        <fullName evidence="12 13">Lipid A 4'-kinase</fullName>
    </alternativeName>
</protein>
<evidence type="ECO:0000256" key="11">
    <source>
        <dbReference type="ARBA" id="ARBA00023098"/>
    </source>
</evidence>
<comment type="pathway">
    <text evidence="2 13">Glycolipid biosynthesis; lipid IV(A) biosynthesis; lipid IV(A) from (3R)-3-hydroxytetradecanoyl-[acyl-carrier-protein] and UDP-N-acetyl-alpha-D-glucosamine: step 6/6.</text>
</comment>
<evidence type="ECO:0000313" key="14">
    <source>
        <dbReference type="EMBL" id="PQV65349.1"/>
    </source>
</evidence>
<dbReference type="GO" id="GO:0005886">
    <property type="term" value="C:plasma membrane"/>
    <property type="evidence" value="ECO:0007669"/>
    <property type="project" value="TreeGrafter"/>
</dbReference>
<evidence type="ECO:0000256" key="5">
    <source>
        <dbReference type="ARBA" id="ARBA00022516"/>
    </source>
</evidence>
<feature type="binding site" evidence="13">
    <location>
        <begin position="28"/>
        <end position="35"/>
    </location>
    <ligand>
        <name>ATP</name>
        <dbReference type="ChEBI" id="CHEBI:30616"/>
    </ligand>
</feature>
<keyword evidence="9 13" id="KW-0418">Kinase</keyword>
<keyword evidence="8 13" id="KW-0547">Nucleotide-binding</keyword>
<dbReference type="InterPro" id="IPR027417">
    <property type="entry name" value="P-loop_NTPase"/>
</dbReference>
<keyword evidence="5 13" id="KW-0444">Lipid biosynthesis</keyword>
<evidence type="ECO:0000256" key="8">
    <source>
        <dbReference type="ARBA" id="ARBA00022741"/>
    </source>
</evidence>
<dbReference type="AlphaFoldDB" id="A0A2S8SX69"/>
<proteinExistence type="inferred from homology"/>
<evidence type="ECO:0000256" key="9">
    <source>
        <dbReference type="ARBA" id="ARBA00022777"/>
    </source>
</evidence>
<dbReference type="InterPro" id="IPR003758">
    <property type="entry name" value="LpxK"/>
</dbReference>
<comment type="catalytic activity">
    <reaction evidence="13">
        <text>a lipid A disaccharide + ATP = a lipid IVA + ADP + H(+)</text>
        <dbReference type="Rhea" id="RHEA:67840"/>
        <dbReference type="ChEBI" id="CHEBI:15378"/>
        <dbReference type="ChEBI" id="CHEBI:30616"/>
        <dbReference type="ChEBI" id="CHEBI:176343"/>
        <dbReference type="ChEBI" id="CHEBI:176425"/>
        <dbReference type="ChEBI" id="CHEBI:456216"/>
        <dbReference type="EC" id="2.7.1.130"/>
    </reaction>
</comment>
<dbReference type="PANTHER" id="PTHR42724:SF1">
    <property type="entry name" value="TETRAACYLDISACCHARIDE 4'-KINASE, MITOCHONDRIAL-RELATED"/>
    <property type="match status" value="1"/>
</dbReference>
<dbReference type="UniPathway" id="UPA00359">
    <property type="reaction ID" value="UER00482"/>
</dbReference>
<gene>
    <name evidence="13" type="primary">lpxK</name>
    <name evidence="14" type="ORF">B1R32_10189</name>
</gene>
<dbReference type="GO" id="GO:0009245">
    <property type="term" value="P:lipid A biosynthetic process"/>
    <property type="evidence" value="ECO:0007669"/>
    <property type="project" value="UniProtKB-UniRule"/>
</dbReference>
<evidence type="ECO:0000256" key="4">
    <source>
        <dbReference type="ARBA" id="ARBA00016436"/>
    </source>
</evidence>
<organism evidence="14 15">
    <name type="scientific">Abditibacterium utsteinense</name>
    <dbReference type="NCBI Taxonomy" id="1960156"/>
    <lineage>
        <taxon>Bacteria</taxon>
        <taxon>Pseudomonadati</taxon>
        <taxon>Abditibacteriota</taxon>
        <taxon>Abditibacteriia</taxon>
        <taxon>Abditibacteriales</taxon>
        <taxon>Abditibacteriaceae</taxon>
        <taxon>Abditibacterium</taxon>
    </lineage>
</organism>
<dbReference type="EC" id="2.7.1.130" evidence="3 13"/>
<dbReference type="HAMAP" id="MF_00409">
    <property type="entry name" value="LpxK"/>
    <property type="match status" value="1"/>
</dbReference>
<evidence type="ECO:0000256" key="10">
    <source>
        <dbReference type="ARBA" id="ARBA00022840"/>
    </source>
</evidence>
<reference evidence="14 15" key="1">
    <citation type="journal article" date="2018" name="Syst. Appl. Microbiol.">
        <title>Abditibacterium utsteinense sp. nov., the first cultivated member of candidate phylum FBP, isolated from ice-free Antarctic soil samples.</title>
        <authorList>
            <person name="Tahon G."/>
            <person name="Tytgat B."/>
            <person name="Lebbe L."/>
            <person name="Carlier A."/>
            <person name="Willems A."/>
        </authorList>
    </citation>
    <scope>NUCLEOTIDE SEQUENCE [LARGE SCALE GENOMIC DNA]</scope>
    <source>
        <strain evidence="14 15">LMG 29911</strain>
    </source>
</reference>
<dbReference type="SUPFAM" id="SSF52540">
    <property type="entry name" value="P-loop containing nucleoside triphosphate hydrolases"/>
    <property type="match status" value="1"/>
</dbReference>
<keyword evidence="6 13" id="KW-0441">Lipid A biosynthesis</keyword>
<dbReference type="NCBIfam" id="TIGR00682">
    <property type="entry name" value="lpxK"/>
    <property type="match status" value="1"/>
</dbReference>
<dbReference type="GO" id="GO:0005524">
    <property type="term" value="F:ATP binding"/>
    <property type="evidence" value="ECO:0007669"/>
    <property type="project" value="UniProtKB-UniRule"/>
</dbReference>
<dbReference type="EMBL" id="NIGF01000001">
    <property type="protein sequence ID" value="PQV65349.1"/>
    <property type="molecule type" value="Genomic_DNA"/>
</dbReference>
<comment type="caution">
    <text evidence="14">The sequence shown here is derived from an EMBL/GenBank/DDBJ whole genome shotgun (WGS) entry which is preliminary data.</text>
</comment>
<dbReference type="GO" id="GO:0009029">
    <property type="term" value="F:lipid-A 4'-kinase activity"/>
    <property type="evidence" value="ECO:0007669"/>
    <property type="project" value="UniProtKB-UniRule"/>
</dbReference>
<comment type="similarity">
    <text evidence="13">Belongs to the LpxK family.</text>
</comment>
<evidence type="ECO:0000256" key="6">
    <source>
        <dbReference type="ARBA" id="ARBA00022556"/>
    </source>
</evidence>